<dbReference type="AlphaFoldDB" id="A0A9P3PRS2"/>
<evidence type="ECO:0000313" key="1">
    <source>
        <dbReference type="EMBL" id="GLB41550.1"/>
    </source>
</evidence>
<evidence type="ECO:0000313" key="2">
    <source>
        <dbReference type="Proteomes" id="UP001063166"/>
    </source>
</evidence>
<organism evidence="1 2">
    <name type="scientific">Lyophyllum shimeji</name>
    <name type="common">Hon-shimeji</name>
    <name type="synonym">Tricholoma shimeji</name>
    <dbReference type="NCBI Taxonomy" id="47721"/>
    <lineage>
        <taxon>Eukaryota</taxon>
        <taxon>Fungi</taxon>
        <taxon>Dikarya</taxon>
        <taxon>Basidiomycota</taxon>
        <taxon>Agaricomycotina</taxon>
        <taxon>Agaricomycetes</taxon>
        <taxon>Agaricomycetidae</taxon>
        <taxon>Agaricales</taxon>
        <taxon>Tricholomatineae</taxon>
        <taxon>Lyophyllaceae</taxon>
        <taxon>Lyophyllum</taxon>
    </lineage>
</organism>
<dbReference type="OrthoDB" id="2841294at2759"/>
<protein>
    <submittedName>
        <fullName evidence="1">Uncharacterized protein</fullName>
    </submittedName>
</protein>
<gene>
    <name evidence="1" type="ORF">LshimejAT787_1001500</name>
</gene>
<name>A0A9P3PRS2_LYOSH</name>
<keyword evidence="2" id="KW-1185">Reference proteome</keyword>
<dbReference type="EMBL" id="BRPK01000010">
    <property type="protein sequence ID" value="GLB41550.1"/>
    <property type="molecule type" value="Genomic_DNA"/>
</dbReference>
<dbReference type="InterPro" id="IPR045469">
    <property type="entry name" value="Nis1"/>
</dbReference>
<sequence>MTASSSYSVCRLWDFITGKVRRDQETGVNATLPRRSGMPPRRPETSSYRLLSTYDMKFFAPIVSALAFLGAASAQSTYIGYPADGTTVKQGEQIVVQVVRPNSIQGSIEVGMVIGLQACEYPGSPGCYPPNQAVGNVLYNGRYDPVLHEMPGRPYENFTVTIPTGDYFVGKTQLSVDRFHLIGAGPAAALEFHNITLNVVA</sequence>
<proteinExistence type="predicted"/>
<reference evidence="1" key="1">
    <citation type="submission" date="2022-07" db="EMBL/GenBank/DDBJ databases">
        <title>The genome of Lyophyllum shimeji provides insight into the initial evolution of ectomycorrhizal fungal genome.</title>
        <authorList>
            <person name="Kobayashi Y."/>
            <person name="Shibata T."/>
            <person name="Hirakawa H."/>
            <person name="Shigenobu S."/>
            <person name="Nishiyama T."/>
            <person name="Yamada A."/>
            <person name="Hasebe M."/>
            <person name="Kawaguchi M."/>
        </authorList>
    </citation>
    <scope>NUCLEOTIDE SEQUENCE</scope>
    <source>
        <strain evidence="1">AT787</strain>
    </source>
</reference>
<accession>A0A9P3PRS2</accession>
<comment type="caution">
    <text evidence="1">The sequence shown here is derived from an EMBL/GenBank/DDBJ whole genome shotgun (WGS) entry which is preliminary data.</text>
</comment>
<dbReference type="Proteomes" id="UP001063166">
    <property type="component" value="Unassembled WGS sequence"/>
</dbReference>
<dbReference type="Pfam" id="PF19271">
    <property type="entry name" value="Nis1"/>
    <property type="match status" value="1"/>
</dbReference>